<feature type="compositionally biased region" description="Polar residues" evidence="1">
    <location>
        <begin position="57"/>
        <end position="69"/>
    </location>
</feature>
<comment type="caution">
    <text evidence="2">The sequence shown here is derived from an EMBL/GenBank/DDBJ whole genome shotgun (WGS) entry which is preliminary data.</text>
</comment>
<sequence length="116" mass="12674">MLNLATRQAHGASREGTEEEEQKIIHVKAKRQLLADVTTFGRKANPGGSDTKDVFTPTGSTDNTKTNPGKTGDDDNNNSEDNDDANESYENYGAGSNTESRHVFVTDHRPDQPSRP</sequence>
<organism evidence="2 3">
    <name type="scientific">Quillaja saponaria</name>
    <name type="common">Soap bark tree</name>
    <dbReference type="NCBI Taxonomy" id="32244"/>
    <lineage>
        <taxon>Eukaryota</taxon>
        <taxon>Viridiplantae</taxon>
        <taxon>Streptophyta</taxon>
        <taxon>Embryophyta</taxon>
        <taxon>Tracheophyta</taxon>
        <taxon>Spermatophyta</taxon>
        <taxon>Magnoliopsida</taxon>
        <taxon>eudicotyledons</taxon>
        <taxon>Gunneridae</taxon>
        <taxon>Pentapetalae</taxon>
        <taxon>rosids</taxon>
        <taxon>fabids</taxon>
        <taxon>Fabales</taxon>
        <taxon>Quillajaceae</taxon>
        <taxon>Quillaja</taxon>
    </lineage>
</organism>
<dbReference type="EMBL" id="JARAOO010000009">
    <property type="protein sequence ID" value="KAJ7955250.1"/>
    <property type="molecule type" value="Genomic_DNA"/>
</dbReference>
<feature type="compositionally biased region" description="Acidic residues" evidence="1">
    <location>
        <begin position="74"/>
        <end position="87"/>
    </location>
</feature>
<evidence type="ECO:0000256" key="1">
    <source>
        <dbReference type="SAM" id="MobiDB-lite"/>
    </source>
</evidence>
<reference evidence="2" key="1">
    <citation type="journal article" date="2023" name="Science">
        <title>Elucidation of the pathway for biosynthesis of saponin adjuvants from the soapbark tree.</title>
        <authorList>
            <person name="Reed J."/>
            <person name="Orme A."/>
            <person name="El-Demerdash A."/>
            <person name="Owen C."/>
            <person name="Martin L.B.B."/>
            <person name="Misra R.C."/>
            <person name="Kikuchi S."/>
            <person name="Rejzek M."/>
            <person name="Martin A.C."/>
            <person name="Harkess A."/>
            <person name="Leebens-Mack J."/>
            <person name="Louveau T."/>
            <person name="Stephenson M.J."/>
            <person name="Osbourn A."/>
        </authorList>
    </citation>
    <scope>NUCLEOTIDE SEQUENCE</scope>
    <source>
        <strain evidence="2">S10</strain>
    </source>
</reference>
<gene>
    <name evidence="2" type="ORF">O6P43_021876</name>
</gene>
<proteinExistence type="predicted"/>
<evidence type="ECO:0000313" key="2">
    <source>
        <dbReference type="EMBL" id="KAJ7955250.1"/>
    </source>
</evidence>
<feature type="region of interest" description="Disordered" evidence="1">
    <location>
        <begin position="1"/>
        <end position="24"/>
    </location>
</feature>
<protein>
    <submittedName>
        <fullName evidence="2">Uncharacterized protein</fullName>
    </submittedName>
</protein>
<dbReference type="AlphaFoldDB" id="A0AAD7LBU7"/>
<dbReference type="KEGG" id="qsa:O6P43_021876"/>
<feature type="region of interest" description="Disordered" evidence="1">
    <location>
        <begin position="38"/>
        <end position="116"/>
    </location>
</feature>
<dbReference type="Proteomes" id="UP001163823">
    <property type="component" value="Chromosome 9"/>
</dbReference>
<keyword evidence="3" id="KW-1185">Reference proteome</keyword>
<evidence type="ECO:0000313" key="3">
    <source>
        <dbReference type="Proteomes" id="UP001163823"/>
    </source>
</evidence>
<name>A0AAD7LBU7_QUISA</name>
<accession>A0AAD7LBU7</accession>
<feature type="compositionally biased region" description="Basic and acidic residues" evidence="1">
    <location>
        <begin position="99"/>
        <end position="116"/>
    </location>
</feature>